<dbReference type="EMBL" id="JAPWDQ010000006">
    <property type="protein sequence ID" value="KAJ5484201.1"/>
    <property type="molecule type" value="Genomic_DNA"/>
</dbReference>
<dbReference type="PRINTS" id="PR00129">
    <property type="entry name" value="CUTINASE"/>
</dbReference>
<accession>A0A9W9X5I7</accession>
<keyword evidence="8 11" id="KW-1015">Disulfide bond</keyword>
<keyword evidence="7 12" id="KW-0378">Hydrolase</keyword>
<feature type="signal peptide" evidence="12">
    <location>
        <begin position="1"/>
        <end position="19"/>
    </location>
</feature>
<organism evidence="13 14">
    <name type="scientific">Penicillium diatomitis</name>
    <dbReference type="NCBI Taxonomy" id="2819901"/>
    <lineage>
        <taxon>Eukaryota</taxon>
        <taxon>Fungi</taxon>
        <taxon>Dikarya</taxon>
        <taxon>Ascomycota</taxon>
        <taxon>Pezizomycotina</taxon>
        <taxon>Eurotiomycetes</taxon>
        <taxon>Eurotiomycetidae</taxon>
        <taxon>Eurotiales</taxon>
        <taxon>Aspergillaceae</taxon>
        <taxon>Penicillium</taxon>
    </lineage>
</organism>
<dbReference type="SUPFAM" id="SSF53474">
    <property type="entry name" value="alpha/beta-Hydrolases"/>
    <property type="match status" value="1"/>
</dbReference>
<feature type="disulfide bond" evidence="11">
    <location>
        <begin position="221"/>
        <end position="228"/>
    </location>
</feature>
<reference evidence="13" key="2">
    <citation type="journal article" date="2023" name="IMA Fungus">
        <title>Comparative genomic study of the Penicillium genus elucidates a diverse pangenome and 15 lateral gene transfer events.</title>
        <authorList>
            <person name="Petersen C."/>
            <person name="Sorensen T."/>
            <person name="Nielsen M.R."/>
            <person name="Sondergaard T.E."/>
            <person name="Sorensen J.L."/>
            <person name="Fitzpatrick D.A."/>
            <person name="Frisvad J.C."/>
            <person name="Nielsen K.L."/>
        </authorList>
    </citation>
    <scope>NUCLEOTIDE SEQUENCE</scope>
    <source>
        <strain evidence="13">IBT 30728</strain>
    </source>
</reference>
<keyword evidence="14" id="KW-1185">Reference proteome</keyword>
<dbReference type="SMART" id="SM01110">
    <property type="entry name" value="Cutinase"/>
    <property type="match status" value="1"/>
</dbReference>
<dbReference type="EC" id="3.1.1.74" evidence="3 12"/>
<keyword evidence="5 12" id="KW-0964">Secreted</keyword>
<dbReference type="GO" id="GO:0017000">
    <property type="term" value="P:antibiotic biosynthetic process"/>
    <property type="evidence" value="ECO:0007669"/>
    <property type="project" value="UniProtKB-ARBA"/>
</dbReference>
<dbReference type="InterPro" id="IPR000675">
    <property type="entry name" value="Cutinase/axe"/>
</dbReference>
<evidence type="ECO:0000256" key="11">
    <source>
        <dbReference type="PIRSR" id="PIRSR611150-2"/>
    </source>
</evidence>
<evidence type="ECO:0000256" key="4">
    <source>
        <dbReference type="ARBA" id="ARBA00022487"/>
    </source>
</evidence>
<feature type="active site" description="Nucleophile" evidence="10">
    <location>
        <position position="173"/>
    </location>
</feature>
<evidence type="ECO:0000313" key="13">
    <source>
        <dbReference type="EMBL" id="KAJ5484201.1"/>
    </source>
</evidence>
<sequence>MRFNIDRLFFLSLGVAVSAAPVQELNERDLVERGAGFNTFLSILLSNLPVIDTTITEGTSLITDFDSVLAALTGAQTTYNELGGACRKYTVIFARGTAEPGNVGVLVGPPLFDAMDDQFGSSAITVQGVNDYSASVQGYLDGGDPNGSAEMARQIKAAKAQCPGTKLIASGYSQGCQIVHNAINQLDSVTASWISSVLLFGDPLKGQAMNSVPASRVFTACHAADDICKDGILIGPSHLTYAVDVVNAVNFAASV</sequence>
<evidence type="ECO:0000256" key="6">
    <source>
        <dbReference type="ARBA" id="ARBA00022729"/>
    </source>
</evidence>
<dbReference type="InterPro" id="IPR011150">
    <property type="entry name" value="Cutinase_monf"/>
</dbReference>
<dbReference type="AlphaFoldDB" id="A0A9W9X5I7"/>
<keyword evidence="4 12" id="KW-0719">Serine esterase</keyword>
<evidence type="ECO:0000256" key="2">
    <source>
        <dbReference type="ARBA" id="ARBA00007534"/>
    </source>
</evidence>
<dbReference type="PROSITE" id="PS00155">
    <property type="entry name" value="CUTINASE_1"/>
    <property type="match status" value="1"/>
</dbReference>
<evidence type="ECO:0000256" key="5">
    <source>
        <dbReference type="ARBA" id="ARBA00022525"/>
    </source>
</evidence>
<proteinExistence type="inferred from homology"/>
<dbReference type="PANTHER" id="PTHR48250:SF1">
    <property type="entry name" value="CUTINASE"/>
    <property type="match status" value="1"/>
</dbReference>
<dbReference type="GO" id="GO:0072330">
    <property type="term" value="P:monocarboxylic acid biosynthetic process"/>
    <property type="evidence" value="ECO:0007669"/>
    <property type="project" value="UniProtKB-ARBA"/>
</dbReference>
<dbReference type="GeneID" id="81625848"/>
<dbReference type="PANTHER" id="PTHR48250">
    <property type="entry name" value="CUTINASE 2-RELATED"/>
    <property type="match status" value="1"/>
</dbReference>
<evidence type="ECO:0000256" key="7">
    <source>
        <dbReference type="ARBA" id="ARBA00022801"/>
    </source>
</evidence>
<feature type="chain" id="PRO_5041020028" description="Cutinase" evidence="12">
    <location>
        <begin position="20"/>
        <end position="255"/>
    </location>
</feature>
<gene>
    <name evidence="13" type="ORF">N7539_005997</name>
</gene>
<evidence type="ECO:0000256" key="10">
    <source>
        <dbReference type="PIRSR" id="PIRSR611150-1"/>
    </source>
</evidence>
<feature type="active site" evidence="10">
    <location>
        <position position="225"/>
    </location>
</feature>
<dbReference type="Gene3D" id="3.40.50.1820">
    <property type="entry name" value="alpha/beta hydrolase"/>
    <property type="match status" value="1"/>
</dbReference>
<evidence type="ECO:0000256" key="9">
    <source>
        <dbReference type="ARBA" id="ARBA00034045"/>
    </source>
</evidence>
<dbReference type="GO" id="GO:0050525">
    <property type="term" value="F:cutinase activity"/>
    <property type="evidence" value="ECO:0007669"/>
    <property type="project" value="UniProtKB-UniRule"/>
</dbReference>
<dbReference type="RefSeq" id="XP_056789471.1">
    <property type="nucleotide sequence ID" value="XM_056935599.1"/>
</dbReference>
<dbReference type="GO" id="GO:0005576">
    <property type="term" value="C:extracellular region"/>
    <property type="evidence" value="ECO:0007669"/>
    <property type="project" value="UniProtKB-SubCell"/>
</dbReference>
<dbReference type="InterPro" id="IPR029058">
    <property type="entry name" value="AB_hydrolase_fold"/>
</dbReference>
<comment type="function">
    <text evidence="12">Catalyzes the hydrolysis of complex carboxylic polyesters found in the cell wall of plants. Degrades cutin, a macromolecule that forms the structure of the plant cuticle.</text>
</comment>
<evidence type="ECO:0000256" key="3">
    <source>
        <dbReference type="ARBA" id="ARBA00013095"/>
    </source>
</evidence>
<keyword evidence="6 12" id="KW-0732">Signal</keyword>
<comment type="similarity">
    <text evidence="2 12">Belongs to the cutinase family.</text>
</comment>
<evidence type="ECO:0000256" key="12">
    <source>
        <dbReference type="RuleBase" id="RU361263"/>
    </source>
</evidence>
<comment type="caution">
    <text evidence="13">The sequence shown here is derived from an EMBL/GenBank/DDBJ whole genome shotgun (WGS) entry which is preliminary data.</text>
</comment>
<evidence type="ECO:0000256" key="8">
    <source>
        <dbReference type="ARBA" id="ARBA00023157"/>
    </source>
</evidence>
<feature type="active site" description="Proton donor/acceptor" evidence="10">
    <location>
        <position position="238"/>
    </location>
</feature>
<protein>
    <recommendedName>
        <fullName evidence="3 12">Cutinase</fullName>
        <ecNumber evidence="3 12">3.1.1.74</ecNumber>
    </recommendedName>
</protein>
<dbReference type="Pfam" id="PF01083">
    <property type="entry name" value="Cutinase"/>
    <property type="match status" value="1"/>
</dbReference>
<comment type="subcellular location">
    <subcellularLocation>
        <location evidence="1 12">Secreted</location>
    </subcellularLocation>
</comment>
<feature type="disulfide bond" evidence="11">
    <location>
        <begin position="86"/>
        <end position="162"/>
    </location>
</feature>
<comment type="catalytic activity">
    <reaction evidence="9 12">
        <text>cutin + H2O = cutin monomers.</text>
        <dbReference type="EC" id="3.1.1.74"/>
    </reaction>
</comment>
<reference evidence="13" key="1">
    <citation type="submission" date="2022-12" db="EMBL/GenBank/DDBJ databases">
        <authorList>
            <person name="Petersen C."/>
        </authorList>
    </citation>
    <scope>NUCLEOTIDE SEQUENCE</scope>
    <source>
        <strain evidence="13">IBT 30728</strain>
    </source>
</reference>
<dbReference type="Proteomes" id="UP001148312">
    <property type="component" value="Unassembled WGS sequence"/>
</dbReference>
<evidence type="ECO:0000256" key="1">
    <source>
        <dbReference type="ARBA" id="ARBA00004613"/>
    </source>
</evidence>
<name>A0A9W9X5I7_9EURO</name>
<evidence type="ECO:0000313" key="14">
    <source>
        <dbReference type="Proteomes" id="UP001148312"/>
    </source>
</evidence>
<dbReference type="GO" id="GO:0016052">
    <property type="term" value="P:carbohydrate catabolic process"/>
    <property type="evidence" value="ECO:0007669"/>
    <property type="project" value="TreeGrafter"/>
</dbReference>
<dbReference type="InterPro" id="IPR043580">
    <property type="entry name" value="CUTINASE_1"/>
</dbReference>